<dbReference type="InterPro" id="IPR012480">
    <property type="entry name" value="Hepar_II_III_C"/>
</dbReference>
<dbReference type="PROSITE" id="PS51257">
    <property type="entry name" value="PROKAR_LIPOPROTEIN"/>
    <property type="match status" value="1"/>
</dbReference>
<organism evidence="6 7">
    <name type="scientific">Bacteroides xylanisolvens</name>
    <dbReference type="NCBI Taxonomy" id="371601"/>
    <lineage>
        <taxon>Bacteria</taxon>
        <taxon>Pseudomonadati</taxon>
        <taxon>Bacteroidota</taxon>
        <taxon>Bacteroidia</taxon>
        <taxon>Bacteroidales</taxon>
        <taxon>Bacteroidaceae</taxon>
        <taxon>Bacteroides</taxon>
    </lineage>
</organism>
<name>A0A1Y4V6V2_9BACE</name>
<feature type="compositionally biased region" description="Basic and acidic residues" evidence="2">
    <location>
        <begin position="45"/>
        <end position="60"/>
    </location>
</feature>
<dbReference type="InterPro" id="IPR013783">
    <property type="entry name" value="Ig-like_fold"/>
</dbReference>
<protein>
    <submittedName>
        <fullName evidence="6">Heparinase</fullName>
    </submittedName>
</protein>
<dbReference type="GO" id="GO:0016829">
    <property type="term" value="F:lyase activity"/>
    <property type="evidence" value="ECO:0007669"/>
    <property type="project" value="InterPro"/>
</dbReference>
<evidence type="ECO:0000259" key="4">
    <source>
        <dbReference type="Pfam" id="PF07940"/>
    </source>
</evidence>
<feature type="domain" description="Heparinase II/III-like C-terminal" evidence="4">
    <location>
        <begin position="519"/>
        <end position="687"/>
    </location>
</feature>
<evidence type="ECO:0000256" key="3">
    <source>
        <dbReference type="SAM" id="SignalP"/>
    </source>
</evidence>
<dbReference type="RefSeq" id="WP_087318599.1">
    <property type="nucleotide sequence ID" value="NZ_JABFIB010000025.1"/>
</dbReference>
<reference evidence="7" key="1">
    <citation type="submission" date="2017-04" db="EMBL/GenBank/DDBJ databases">
        <title>Function of individual gut microbiota members based on whole genome sequencing of pure cultures obtained from chicken caecum.</title>
        <authorList>
            <person name="Medvecky M."/>
            <person name="Cejkova D."/>
            <person name="Polansky O."/>
            <person name="Karasova D."/>
            <person name="Kubasova T."/>
            <person name="Cizek A."/>
            <person name="Rychlik I."/>
        </authorList>
    </citation>
    <scope>NUCLEOTIDE SEQUENCE [LARGE SCALE GENOMIC DNA]</scope>
    <source>
        <strain evidence="7">An109</strain>
    </source>
</reference>
<dbReference type="EMBL" id="NFLW01000033">
    <property type="protein sequence ID" value="OUQ65103.1"/>
    <property type="molecule type" value="Genomic_DNA"/>
</dbReference>
<dbReference type="InterPro" id="IPR032518">
    <property type="entry name" value="HepII_N"/>
</dbReference>
<dbReference type="Proteomes" id="UP000196036">
    <property type="component" value="Unassembled WGS sequence"/>
</dbReference>
<comment type="caution">
    <text evidence="6">The sequence shown here is derived from an EMBL/GenBank/DDBJ whole genome shotgun (WGS) entry which is preliminary data.</text>
</comment>
<dbReference type="AlphaFoldDB" id="A0A1Y4V6V2"/>
<dbReference type="Pfam" id="PF16332">
    <property type="entry name" value="DUF4962"/>
    <property type="match status" value="2"/>
</dbReference>
<feature type="chain" id="PRO_5012282999" evidence="3">
    <location>
        <begin position="23"/>
        <end position="846"/>
    </location>
</feature>
<accession>A0A1Y4V6V2</accession>
<keyword evidence="3" id="KW-0732">Signal</keyword>
<proteinExistence type="predicted"/>
<dbReference type="SUPFAM" id="SSF48230">
    <property type="entry name" value="Chondroitin AC/alginate lyase"/>
    <property type="match status" value="1"/>
</dbReference>
<dbReference type="GO" id="GO:0030313">
    <property type="term" value="C:cell envelope"/>
    <property type="evidence" value="ECO:0007669"/>
    <property type="project" value="UniProtKB-SubCell"/>
</dbReference>
<feature type="region of interest" description="Disordered" evidence="2">
    <location>
        <begin position="30"/>
        <end position="61"/>
    </location>
</feature>
<dbReference type="Gene3D" id="2.70.98.70">
    <property type="match status" value="1"/>
</dbReference>
<feature type="compositionally biased region" description="Polar residues" evidence="2">
    <location>
        <begin position="30"/>
        <end position="39"/>
    </location>
</feature>
<feature type="domain" description="Heparinase II N-terminal" evidence="5">
    <location>
        <begin position="45"/>
        <end position="203"/>
    </location>
</feature>
<evidence type="ECO:0000256" key="1">
    <source>
        <dbReference type="ARBA" id="ARBA00004196"/>
    </source>
</evidence>
<evidence type="ECO:0000256" key="2">
    <source>
        <dbReference type="SAM" id="MobiDB-lite"/>
    </source>
</evidence>
<evidence type="ECO:0000313" key="6">
    <source>
        <dbReference type="EMBL" id="OUQ65103.1"/>
    </source>
</evidence>
<sequence>MKTTFRFSILFHLFACLFLATACSDDTLPATTDPGTEQPETAPDALHDKTREKPYPKADNELYINPSPFIVPQAMKTGDKLQFAFSQSKDFPDTETTVSTPRQWCMYNPHQTLKSGIWHWRFRSVGNNGTEQPWSDTYSFEVKDETPKFVTPTFETFIKNAPRTHPRLFCFLDNGLEQARRNVKSHPEYKQLTGRAQTALNTDYSLLPNPYDEAAKIKNSVQHLYQAYHLIQDKKYADKLHEILTILLSCPVSDSQLFASNFGATDIAISFIEIYDLLYNELTPEEKLGIEDLLMRVSRFYFQSNCGRQENHIFDNHFWQHNMRVLFQACFILYDKATYTEEILPMLEYYYEIWSARAPASGFNRDGIWHNGTGYIATNIKTLYYIPSLFAYVTRSDFLKHPWYLNAGKALVYTSPPHSKSIGFGDGSESGNEPSRVLAAFADFLAKENTDPYSGWYADQCKELVLQDYEFRLYRMIRTQSYTTELPSNAPKLIWYKDAGEVAIHTHLANPEQDMAIGFRSSTFASGSHTVANQNCFNLLYKGVDVYRSSGYYQNFSDAHNLMSYRHTRAHNTILVNGIGQPYSLKGYGNITRAMGGDHISYCLGDASHAYSGISDDPMWVSAFATAGITQIPENGFGKTPLTKYLRHLLVLHPHTLVIYDELEASEAVRWDWLLHSPTRFTIEKNTTATENSSKGFKTTVHQFSDSPFEFSQTDRFVVPPATPAPDQWHLTATYTPCAQNRILTIIQITPDSEQAPAIVRTGDGFQCGDWNIQAVLSPTQPSELIVTNRTNSTIFSYSPDNPLIDGSVYLRKSPRSSLLYDESNGRYGVTEQTDYTPASTRATNY</sequence>
<dbReference type="Gene3D" id="1.50.10.100">
    <property type="entry name" value="Chondroitin AC/alginate lyase"/>
    <property type="match status" value="1"/>
</dbReference>
<evidence type="ECO:0000259" key="5">
    <source>
        <dbReference type="Pfam" id="PF16332"/>
    </source>
</evidence>
<dbReference type="InterPro" id="IPR008929">
    <property type="entry name" value="Chondroitin_lyas"/>
</dbReference>
<feature type="signal peptide" evidence="3">
    <location>
        <begin position="1"/>
        <end position="22"/>
    </location>
</feature>
<gene>
    <name evidence="6" type="ORF">B5E52_16015</name>
</gene>
<dbReference type="Gene3D" id="2.60.40.10">
    <property type="entry name" value="Immunoglobulins"/>
    <property type="match status" value="1"/>
</dbReference>
<feature type="domain" description="Heparinase II N-terminal" evidence="5">
    <location>
        <begin position="216"/>
        <end position="477"/>
    </location>
</feature>
<dbReference type="Pfam" id="PF07940">
    <property type="entry name" value="Hepar_II_III_C"/>
    <property type="match status" value="1"/>
</dbReference>
<evidence type="ECO:0000313" key="7">
    <source>
        <dbReference type="Proteomes" id="UP000196036"/>
    </source>
</evidence>
<comment type="subcellular location">
    <subcellularLocation>
        <location evidence="1">Cell envelope</location>
    </subcellularLocation>
</comment>